<dbReference type="AlphaFoldDB" id="A0A1G6M061"/>
<name>A0A1G6M061_9RHOB</name>
<dbReference type="STRING" id="639004.SAMN04488239_102359"/>
<protein>
    <submittedName>
        <fullName evidence="3">Uncharacterized protein</fullName>
    </submittedName>
</protein>
<evidence type="ECO:0000313" key="3">
    <source>
        <dbReference type="EMBL" id="SDC48375.1"/>
    </source>
</evidence>
<evidence type="ECO:0000256" key="1">
    <source>
        <dbReference type="SAM" id="MobiDB-lite"/>
    </source>
</evidence>
<accession>A0A1G6M061</accession>
<feature type="region of interest" description="Disordered" evidence="1">
    <location>
        <begin position="40"/>
        <end position="71"/>
    </location>
</feature>
<dbReference type="OrthoDB" id="7709609at2"/>
<evidence type="ECO:0000313" key="4">
    <source>
        <dbReference type="Proteomes" id="UP000199628"/>
    </source>
</evidence>
<dbReference type="RefSeq" id="WP_093027958.1">
    <property type="nucleotide sequence ID" value="NZ_FMZV01000002.1"/>
</dbReference>
<reference evidence="4" key="1">
    <citation type="submission" date="2016-10" db="EMBL/GenBank/DDBJ databases">
        <authorList>
            <person name="Varghese N."/>
            <person name="Submissions S."/>
        </authorList>
    </citation>
    <scope>NUCLEOTIDE SEQUENCE [LARGE SCALE GENOMIC DNA]</scope>
    <source>
        <strain evidence="4">CGMCC 1.9108</strain>
    </source>
</reference>
<sequence length="206" mass="23727">MKPVYSHHLSAAQIIGSDEQSVDERLIDNTIRVLLDEEVSPPEQQPDLVQDGEAEPEPVMGRPRQTASDRMRRLLPDGPPRWRVSLAILVLAILIGWPILFLVFFCLLLALLVVPYLTIGHDRAMEIAAQGYDLLSRYSPRHAEQLRDWAVNRTTAMEQWLSYLPERWTDGLYLPDFESGVTPPEKMQTDPFDRLYDRLHRQDAEL</sequence>
<dbReference type="Proteomes" id="UP000199628">
    <property type="component" value="Unassembled WGS sequence"/>
</dbReference>
<keyword evidence="2" id="KW-1133">Transmembrane helix</keyword>
<keyword evidence="2" id="KW-0472">Membrane</keyword>
<evidence type="ECO:0000256" key="2">
    <source>
        <dbReference type="SAM" id="Phobius"/>
    </source>
</evidence>
<dbReference type="EMBL" id="FMZV01000002">
    <property type="protein sequence ID" value="SDC48375.1"/>
    <property type="molecule type" value="Genomic_DNA"/>
</dbReference>
<gene>
    <name evidence="3" type="ORF">SAMN04488239_102359</name>
</gene>
<keyword evidence="2" id="KW-0812">Transmembrane</keyword>
<proteinExistence type="predicted"/>
<organism evidence="3 4">
    <name type="scientific">Ruegeria marina</name>
    <dbReference type="NCBI Taxonomy" id="639004"/>
    <lineage>
        <taxon>Bacteria</taxon>
        <taxon>Pseudomonadati</taxon>
        <taxon>Pseudomonadota</taxon>
        <taxon>Alphaproteobacteria</taxon>
        <taxon>Rhodobacterales</taxon>
        <taxon>Roseobacteraceae</taxon>
        <taxon>Ruegeria</taxon>
    </lineage>
</organism>
<feature type="transmembrane region" description="Helical" evidence="2">
    <location>
        <begin position="84"/>
        <end position="117"/>
    </location>
</feature>
<keyword evidence="4" id="KW-1185">Reference proteome</keyword>